<reference evidence="2 3" key="1">
    <citation type="submission" date="2022-04" db="EMBL/GenBank/DDBJ databases">
        <title>Human microbiome associated bacterial genomes.</title>
        <authorList>
            <person name="Sandstrom S."/>
            <person name="Salamzade R."/>
            <person name="Kalan L.R."/>
        </authorList>
    </citation>
    <scope>NUCLEOTIDE SEQUENCE [LARGE SCALE GENOMIC DNA]</scope>
    <source>
        <strain evidence="3">p3-SID1799</strain>
    </source>
</reference>
<feature type="transmembrane region" description="Helical" evidence="1">
    <location>
        <begin position="118"/>
        <end position="141"/>
    </location>
</feature>
<organism evidence="2 3">
    <name type="scientific">Pseudoclavibacter albus</name>
    <dbReference type="NCBI Taxonomy" id="272241"/>
    <lineage>
        <taxon>Bacteria</taxon>
        <taxon>Bacillati</taxon>
        <taxon>Actinomycetota</taxon>
        <taxon>Actinomycetes</taxon>
        <taxon>Micrococcales</taxon>
        <taxon>Microbacteriaceae</taxon>
        <taxon>Pseudoclavibacter</taxon>
    </lineage>
</organism>
<comment type="caution">
    <text evidence="2">The sequence shown here is derived from an EMBL/GenBank/DDBJ whole genome shotgun (WGS) entry which is preliminary data.</text>
</comment>
<keyword evidence="1" id="KW-0472">Membrane</keyword>
<gene>
    <name evidence="2" type="ORF">M3D15_03375</name>
</gene>
<keyword evidence="1" id="KW-1133">Transmembrane helix</keyword>
<sequence length="153" mass="16798">MSLDTSALQRWLQHDGTPEGQPRRPEFRHGTVLPQKWFAVLFNPASWKAGHWALFGALLTVIADLITFFYVANLLGIGHAFEIEMWLVIAGVTGFLTITAALWAIWKNRGRGPAIWALLLGLAFGAAPAWLLGNTIVQFIVNGGTLPPPDNLL</sequence>
<protein>
    <recommendedName>
        <fullName evidence="4">DUF2231 domain-containing protein</fullName>
    </recommendedName>
</protein>
<evidence type="ECO:0000256" key="1">
    <source>
        <dbReference type="SAM" id="Phobius"/>
    </source>
</evidence>
<keyword evidence="1" id="KW-0812">Transmembrane</keyword>
<evidence type="ECO:0000313" key="2">
    <source>
        <dbReference type="EMBL" id="MCT2042381.1"/>
    </source>
</evidence>
<accession>A0ABT2HVP3</accession>
<dbReference type="Proteomes" id="UP001525379">
    <property type="component" value="Unassembled WGS sequence"/>
</dbReference>
<feature type="transmembrane region" description="Helical" evidence="1">
    <location>
        <begin position="85"/>
        <end position="106"/>
    </location>
</feature>
<name>A0ABT2HVP3_9MICO</name>
<evidence type="ECO:0000313" key="3">
    <source>
        <dbReference type="Proteomes" id="UP001525379"/>
    </source>
</evidence>
<feature type="transmembrane region" description="Helical" evidence="1">
    <location>
        <begin position="52"/>
        <end position="73"/>
    </location>
</feature>
<evidence type="ECO:0008006" key="4">
    <source>
        <dbReference type="Google" id="ProtNLM"/>
    </source>
</evidence>
<proteinExistence type="predicted"/>
<keyword evidence="3" id="KW-1185">Reference proteome</keyword>
<dbReference type="EMBL" id="JALXSQ010000008">
    <property type="protein sequence ID" value="MCT2042381.1"/>
    <property type="molecule type" value="Genomic_DNA"/>
</dbReference>
<dbReference type="RefSeq" id="WP_206395389.1">
    <property type="nucleotide sequence ID" value="NZ_JAFDPW010000004.1"/>
</dbReference>